<evidence type="ECO:0000313" key="2">
    <source>
        <dbReference type="EMBL" id="QXM26128.1"/>
    </source>
</evidence>
<name>A0A975U5I2_9PROT</name>
<dbReference type="AlphaFoldDB" id="A0A975U5I2"/>
<organism evidence="2 3">
    <name type="scientific">Elioraea tepida</name>
    <dbReference type="NCBI Taxonomy" id="2843330"/>
    <lineage>
        <taxon>Bacteria</taxon>
        <taxon>Pseudomonadati</taxon>
        <taxon>Pseudomonadota</taxon>
        <taxon>Alphaproteobacteria</taxon>
        <taxon>Acetobacterales</taxon>
        <taxon>Elioraeaceae</taxon>
        <taxon>Elioraea</taxon>
    </lineage>
</organism>
<accession>A0A975U5I2</accession>
<evidence type="ECO:0000313" key="3">
    <source>
        <dbReference type="Proteomes" id="UP000694001"/>
    </source>
</evidence>
<dbReference type="RefSeq" id="WP_218287179.1">
    <property type="nucleotide sequence ID" value="NZ_CP076448.1"/>
</dbReference>
<dbReference type="KEGG" id="elio:KO353_08075"/>
<sequence>MTTVRQSLASVRENGSAILGERRAALHPEIAAAIAGFANSTRREDGLYAMVDIGGGTVDCCAFTLFADRTGQARCPILLAQVELLGVEPWRICEDDQGRRDDFRFLLDTLQNLVIWGTKQRLDPKQSPLDNGASSLLYRRRRPLVCARGERQGPRSLAQAVHPRQGGRSPRDAARAGYRTR</sequence>
<reference evidence="2" key="1">
    <citation type="submission" date="2021-06" db="EMBL/GenBank/DDBJ databases">
        <title>Elioraea tepida, sp. nov., a moderately thermophilic aerobic anoxygenic phototrophic bacterium isolated from an alkaline siliceous hot spring mat community in Yellowstone National Park, WY, USA.</title>
        <authorList>
            <person name="Saini M.K."/>
            <person name="Yoshida S."/>
            <person name="Sebastian A."/>
            <person name="Hirose S."/>
            <person name="Hara E."/>
            <person name="Tamaki H."/>
            <person name="Soulier N.T."/>
            <person name="Albert I."/>
            <person name="Hanada S."/>
            <person name="Bryant D.A."/>
            <person name="Tank M."/>
        </authorList>
    </citation>
    <scope>NUCLEOTIDE SEQUENCE</scope>
    <source>
        <strain evidence="2">MS-P2</strain>
    </source>
</reference>
<gene>
    <name evidence="2" type="ORF">KO353_08075</name>
</gene>
<proteinExistence type="predicted"/>
<keyword evidence="3" id="KW-1185">Reference proteome</keyword>
<protein>
    <submittedName>
        <fullName evidence="2">Uncharacterized protein</fullName>
    </submittedName>
</protein>
<dbReference type="EMBL" id="CP076448">
    <property type="protein sequence ID" value="QXM26128.1"/>
    <property type="molecule type" value="Genomic_DNA"/>
</dbReference>
<feature type="region of interest" description="Disordered" evidence="1">
    <location>
        <begin position="148"/>
        <end position="181"/>
    </location>
</feature>
<dbReference type="Proteomes" id="UP000694001">
    <property type="component" value="Chromosome"/>
</dbReference>
<evidence type="ECO:0000256" key="1">
    <source>
        <dbReference type="SAM" id="MobiDB-lite"/>
    </source>
</evidence>